<dbReference type="PANTHER" id="PTHR31674">
    <property type="entry name" value="B3 DOMAIN-CONTAINING PROTEIN REM-LIKE 3-RELATED"/>
    <property type="match status" value="1"/>
</dbReference>
<evidence type="ECO:0000256" key="5">
    <source>
        <dbReference type="ARBA" id="ARBA00023163"/>
    </source>
</evidence>
<dbReference type="SMART" id="SM01019">
    <property type="entry name" value="B3"/>
    <property type="match status" value="4"/>
</dbReference>
<proteinExistence type="predicted"/>
<keyword evidence="2" id="KW-0677">Repeat</keyword>
<evidence type="ECO:0000259" key="8">
    <source>
        <dbReference type="PROSITE" id="PS50863"/>
    </source>
</evidence>
<feature type="domain" description="TF-B3" evidence="8">
    <location>
        <begin position="8"/>
        <end position="101"/>
    </location>
</feature>
<dbReference type="AlphaFoldDB" id="A0AAV3NMQ9"/>
<organism evidence="9 10">
    <name type="scientific">Lithospermum erythrorhizon</name>
    <name type="common">Purple gromwell</name>
    <name type="synonym">Lithospermum officinale var. erythrorhizon</name>
    <dbReference type="NCBI Taxonomy" id="34254"/>
    <lineage>
        <taxon>Eukaryota</taxon>
        <taxon>Viridiplantae</taxon>
        <taxon>Streptophyta</taxon>
        <taxon>Embryophyta</taxon>
        <taxon>Tracheophyta</taxon>
        <taxon>Spermatophyta</taxon>
        <taxon>Magnoliopsida</taxon>
        <taxon>eudicotyledons</taxon>
        <taxon>Gunneridae</taxon>
        <taxon>Pentapetalae</taxon>
        <taxon>asterids</taxon>
        <taxon>lamiids</taxon>
        <taxon>Boraginales</taxon>
        <taxon>Boraginaceae</taxon>
        <taxon>Boraginoideae</taxon>
        <taxon>Lithospermeae</taxon>
        <taxon>Lithospermum</taxon>
    </lineage>
</organism>
<dbReference type="Proteomes" id="UP001454036">
    <property type="component" value="Unassembled WGS sequence"/>
</dbReference>
<evidence type="ECO:0000256" key="1">
    <source>
        <dbReference type="ARBA" id="ARBA00004123"/>
    </source>
</evidence>
<dbReference type="EMBL" id="BAABME010000202">
    <property type="protein sequence ID" value="GAA0140654.1"/>
    <property type="molecule type" value="Genomic_DNA"/>
</dbReference>
<dbReference type="CDD" id="cd10017">
    <property type="entry name" value="B3_DNA"/>
    <property type="match status" value="4"/>
</dbReference>
<evidence type="ECO:0000256" key="6">
    <source>
        <dbReference type="ARBA" id="ARBA00023242"/>
    </source>
</evidence>
<gene>
    <name evidence="9" type="ORF">LIER_01961</name>
</gene>
<protein>
    <recommendedName>
        <fullName evidence="8">TF-B3 domain-containing protein</fullName>
    </recommendedName>
</protein>
<dbReference type="SUPFAM" id="SSF101936">
    <property type="entry name" value="DNA-binding pseudobarrel domain"/>
    <property type="match status" value="4"/>
</dbReference>
<feature type="region of interest" description="Disordered" evidence="7">
    <location>
        <begin position="396"/>
        <end position="415"/>
    </location>
</feature>
<dbReference type="GO" id="GO:0005634">
    <property type="term" value="C:nucleus"/>
    <property type="evidence" value="ECO:0007669"/>
    <property type="project" value="UniProtKB-SubCell"/>
</dbReference>
<feature type="domain" description="TF-B3" evidence="8">
    <location>
        <begin position="176"/>
        <end position="271"/>
    </location>
</feature>
<feature type="domain" description="TF-B3" evidence="8">
    <location>
        <begin position="419"/>
        <end position="515"/>
    </location>
</feature>
<dbReference type="GO" id="GO:0003677">
    <property type="term" value="F:DNA binding"/>
    <property type="evidence" value="ECO:0007669"/>
    <property type="project" value="UniProtKB-KW"/>
</dbReference>
<keyword evidence="5" id="KW-0804">Transcription</keyword>
<feature type="domain" description="TF-B3" evidence="8">
    <location>
        <begin position="318"/>
        <end position="370"/>
    </location>
</feature>
<dbReference type="PANTHER" id="PTHR31674:SF62">
    <property type="entry name" value="B3 DOMAIN-CONTAINING PROTEIN REM14-RELATED"/>
    <property type="match status" value="1"/>
</dbReference>
<dbReference type="InterPro" id="IPR003340">
    <property type="entry name" value="B3_DNA-bd"/>
</dbReference>
<evidence type="ECO:0000256" key="4">
    <source>
        <dbReference type="ARBA" id="ARBA00023125"/>
    </source>
</evidence>
<keyword evidence="4" id="KW-0238">DNA-binding</keyword>
<dbReference type="PROSITE" id="PS50863">
    <property type="entry name" value="B3"/>
    <property type="match status" value="4"/>
</dbReference>
<evidence type="ECO:0000256" key="3">
    <source>
        <dbReference type="ARBA" id="ARBA00023015"/>
    </source>
</evidence>
<dbReference type="Pfam" id="PF02362">
    <property type="entry name" value="B3"/>
    <property type="match status" value="4"/>
</dbReference>
<dbReference type="InterPro" id="IPR015300">
    <property type="entry name" value="DNA-bd_pseudobarrel_sf"/>
</dbReference>
<evidence type="ECO:0000256" key="7">
    <source>
        <dbReference type="SAM" id="MobiDB-lite"/>
    </source>
</evidence>
<keyword evidence="10" id="KW-1185">Reference proteome</keyword>
<comment type="subcellular location">
    <subcellularLocation>
        <location evidence="1">Nucleus</location>
    </subcellularLocation>
</comment>
<reference evidence="9 10" key="1">
    <citation type="submission" date="2024-01" db="EMBL/GenBank/DDBJ databases">
        <title>The complete chloroplast genome sequence of Lithospermum erythrorhizon: insights into the phylogenetic relationship among Boraginaceae species and the maternal lineages of purple gromwells.</title>
        <authorList>
            <person name="Okada T."/>
            <person name="Watanabe K."/>
        </authorList>
    </citation>
    <scope>NUCLEOTIDE SEQUENCE [LARGE SCALE GENOMIC DNA]</scope>
</reference>
<evidence type="ECO:0000256" key="2">
    <source>
        <dbReference type="ARBA" id="ARBA00022737"/>
    </source>
</evidence>
<keyword evidence="6" id="KW-0539">Nucleus</keyword>
<name>A0AAV3NMQ9_LITER</name>
<feature type="compositionally biased region" description="Basic and acidic residues" evidence="7">
    <location>
        <begin position="396"/>
        <end position="414"/>
    </location>
</feature>
<dbReference type="InterPro" id="IPR039218">
    <property type="entry name" value="REM_fam"/>
</dbReference>
<sequence>MEGKLPLNWHFFKIMMPGHNTKLPLPKAFCQKLNGRHPEMVNITTCKGTWDVKIEKNSSDLLSFGRGWRMFAREHDLSMGDVVVLEHCGDMHFTATILDLTACNKFPVNSTNKKVTTTEEESTKTSASDSSHFITAITTCDVETACRVDFCGRPKKDDHPRGKPTMTSASDCSHFTKAITACDIRHHFSQLYIPQGFTRAHGLVQKKRIILKDSTGVNWPVALAYYTRNRAAMVKGWSDFCLAKNIKIGDTCTFSFRESPHGCDFVLMDMENKLLGSQHFYKIMMPGFNTELPLPKAVCEKLIGQHSELATITSCKGTWEVKAAKNSSGLISFARGWSMFAREHDLSLGDFIVFEHCGNMRFTATMFDLTACEKKFPVNSTNKIDQITDRAGFCGRHEKDRHAREEPTKTRTSDSSHFTTVITKLNVRRQFNTMYISKAFARAHGLGRKKSIILRDSSGKEWPIVLAHYTEERVEMTTGWSDFCLQNDLKVGDTCTFRFRDSPDLCMDVSISRASEMPLTVRIYANVCSYRQPLPRAFCRKLEGEHSEVAIISSCKGKWEVNVEKSSSDLVSFAVAGIYLLASTNCVRET</sequence>
<evidence type="ECO:0000313" key="9">
    <source>
        <dbReference type="EMBL" id="GAA0140654.1"/>
    </source>
</evidence>
<evidence type="ECO:0000313" key="10">
    <source>
        <dbReference type="Proteomes" id="UP001454036"/>
    </source>
</evidence>
<dbReference type="Gene3D" id="2.40.330.10">
    <property type="entry name" value="DNA-binding pseudobarrel domain"/>
    <property type="match status" value="4"/>
</dbReference>
<keyword evidence="3" id="KW-0805">Transcription regulation</keyword>
<accession>A0AAV3NMQ9</accession>
<comment type="caution">
    <text evidence="9">The sequence shown here is derived from an EMBL/GenBank/DDBJ whole genome shotgun (WGS) entry which is preliminary data.</text>
</comment>